<protein>
    <submittedName>
        <fullName evidence="2">Uncharacterized protein</fullName>
    </submittedName>
</protein>
<dbReference type="GeneID" id="25906577"/>
<feature type="region of interest" description="Disordered" evidence="1">
    <location>
        <begin position="149"/>
        <end position="198"/>
    </location>
</feature>
<accession>A0A0L0FXS9</accession>
<feature type="compositionally biased region" description="Basic and acidic residues" evidence="1">
    <location>
        <begin position="11"/>
        <end position="22"/>
    </location>
</feature>
<dbReference type="Proteomes" id="UP000054560">
    <property type="component" value="Unassembled WGS sequence"/>
</dbReference>
<evidence type="ECO:0000256" key="1">
    <source>
        <dbReference type="SAM" id="MobiDB-lite"/>
    </source>
</evidence>
<dbReference type="AlphaFoldDB" id="A0A0L0FXS9"/>
<feature type="region of interest" description="Disordered" evidence="1">
    <location>
        <begin position="1"/>
        <end position="26"/>
    </location>
</feature>
<dbReference type="RefSeq" id="XP_014155519.1">
    <property type="nucleotide sequence ID" value="XM_014300044.1"/>
</dbReference>
<proteinExistence type="predicted"/>
<feature type="compositionally biased region" description="Basic and acidic residues" evidence="1">
    <location>
        <begin position="173"/>
        <end position="188"/>
    </location>
</feature>
<evidence type="ECO:0000313" key="3">
    <source>
        <dbReference type="Proteomes" id="UP000054560"/>
    </source>
</evidence>
<gene>
    <name evidence="2" type="ORF">SARC_06073</name>
</gene>
<name>A0A0L0FXS9_9EUKA</name>
<keyword evidence="3" id="KW-1185">Reference proteome</keyword>
<sequence length="490" mass="55682">MKTQTRSRGAMNERGHSEEAATKHAYNQDAIEYRGINHLERGDRYTRHNSHESPNYLEIRDTYTQYNSHESDCSLNLRLMVSVKTKTAGADVHSGSAQVELHMKDGELQPHTQVGDIRPHTKVNNTVDIVHACSASTTDGKESLQEAVAGRSTSEEAANSSGTIKLSGAYRQKATDHNKSQAEYDNGRTNHAYNQTPDGDEIFPHRLHREEFTEGVDRVTLLGWRAMELYLRKNWHNPQKMIEAVTTLAQKGEARCSDIRQARLYYICVNFMKRTEGRGSENAMKALLANAHRYNHCIDLPTVLTVTKVMYRDGWHREVIDIAMKLQSDPSLTETVNGLKTVARVSTYGVLSMLHMGDFDRACETFIRQWRYTVLPQNVYLVVDHSLRPNPNPNIAYNPARMADRQLKAANERTRLLPPDAADTTRIELDTLSVETGLSEKIKQASADDETMSVTLEVYCAAELLHRIAQHRGLPYRCVAMWFPIDMRRR</sequence>
<organism evidence="2 3">
    <name type="scientific">Sphaeroforma arctica JP610</name>
    <dbReference type="NCBI Taxonomy" id="667725"/>
    <lineage>
        <taxon>Eukaryota</taxon>
        <taxon>Ichthyosporea</taxon>
        <taxon>Ichthyophonida</taxon>
        <taxon>Sphaeroforma</taxon>
    </lineage>
</organism>
<reference evidence="2 3" key="1">
    <citation type="submission" date="2011-02" db="EMBL/GenBank/DDBJ databases">
        <title>The Genome Sequence of Sphaeroforma arctica JP610.</title>
        <authorList>
            <consortium name="The Broad Institute Genome Sequencing Platform"/>
            <person name="Russ C."/>
            <person name="Cuomo C."/>
            <person name="Young S.K."/>
            <person name="Zeng Q."/>
            <person name="Gargeya S."/>
            <person name="Alvarado L."/>
            <person name="Berlin A."/>
            <person name="Chapman S.B."/>
            <person name="Chen Z."/>
            <person name="Freedman E."/>
            <person name="Gellesch M."/>
            <person name="Goldberg J."/>
            <person name="Griggs A."/>
            <person name="Gujja S."/>
            <person name="Heilman E."/>
            <person name="Heiman D."/>
            <person name="Howarth C."/>
            <person name="Mehta T."/>
            <person name="Neiman D."/>
            <person name="Pearson M."/>
            <person name="Roberts A."/>
            <person name="Saif S."/>
            <person name="Shea T."/>
            <person name="Shenoy N."/>
            <person name="Sisk P."/>
            <person name="Stolte C."/>
            <person name="Sykes S."/>
            <person name="White J."/>
            <person name="Yandava C."/>
            <person name="Burger G."/>
            <person name="Gray M.W."/>
            <person name="Holland P.W.H."/>
            <person name="King N."/>
            <person name="Lang F.B.F."/>
            <person name="Roger A.J."/>
            <person name="Ruiz-Trillo I."/>
            <person name="Haas B."/>
            <person name="Nusbaum C."/>
            <person name="Birren B."/>
        </authorList>
    </citation>
    <scope>NUCLEOTIDE SEQUENCE [LARGE SCALE GENOMIC DNA]</scope>
    <source>
        <strain evidence="2 3">JP610</strain>
    </source>
</reference>
<dbReference type="EMBL" id="KQ242015">
    <property type="protein sequence ID" value="KNC81617.1"/>
    <property type="molecule type" value="Genomic_DNA"/>
</dbReference>
<evidence type="ECO:0000313" key="2">
    <source>
        <dbReference type="EMBL" id="KNC81617.1"/>
    </source>
</evidence>
<feature type="compositionally biased region" description="Polar residues" evidence="1">
    <location>
        <begin position="151"/>
        <end position="164"/>
    </location>
</feature>